<dbReference type="EMBL" id="CP063982">
    <property type="protein sequence ID" value="UOD51448.1"/>
    <property type="molecule type" value="Genomic_DNA"/>
</dbReference>
<accession>A0ABY4AME3</accession>
<dbReference type="Proteomes" id="UP000831607">
    <property type="component" value="Chromosome"/>
</dbReference>
<name>A0ABY4AME3_9BURK</name>
<proteinExistence type="predicted"/>
<evidence type="ECO:0000313" key="2">
    <source>
        <dbReference type="Proteomes" id="UP000831607"/>
    </source>
</evidence>
<protein>
    <recommendedName>
        <fullName evidence="3">DUF4276 family protein</fullName>
    </recommendedName>
</protein>
<organism evidence="1 2">
    <name type="scientific">Orrella daihaiensis</name>
    <dbReference type="NCBI Taxonomy" id="2782176"/>
    <lineage>
        <taxon>Bacteria</taxon>
        <taxon>Pseudomonadati</taxon>
        <taxon>Pseudomonadota</taxon>
        <taxon>Betaproteobacteria</taxon>
        <taxon>Burkholderiales</taxon>
        <taxon>Alcaligenaceae</taxon>
        <taxon>Orrella</taxon>
    </lineage>
</organism>
<sequence>MRKSVRKTVLLCCEGKADQAFVAYLRSTYTAGKRGAPYVLPKQAGGKGGNHVIATLLGELRCSKPDRAVALLDADCPPAAAKRREARHHGIELIALEPCLEGLLLRILGLAVPPSSQACKERLKSIDRRDPFDPGFYAKHFPKARLDIERQSIPELDSLLALFDS</sequence>
<dbReference type="RefSeq" id="WP_243479912.1">
    <property type="nucleotide sequence ID" value="NZ_CP063982.1"/>
</dbReference>
<gene>
    <name evidence="1" type="ORF">DHf2319_06385</name>
</gene>
<evidence type="ECO:0008006" key="3">
    <source>
        <dbReference type="Google" id="ProtNLM"/>
    </source>
</evidence>
<keyword evidence="2" id="KW-1185">Reference proteome</keyword>
<reference evidence="1 2" key="1">
    <citation type="submission" date="2020-11" db="EMBL/GenBank/DDBJ databases">
        <title>Algicoccus daihaiensis sp.nov., isolated from Daihai Lake in Inner Mongolia.</title>
        <authorList>
            <person name="Kai J."/>
        </authorList>
    </citation>
    <scope>NUCLEOTIDE SEQUENCE [LARGE SCALE GENOMIC DNA]</scope>
    <source>
        <strain evidence="2">f23</strain>
    </source>
</reference>
<evidence type="ECO:0000313" key="1">
    <source>
        <dbReference type="EMBL" id="UOD51448.1"/>
    </source>
</evidence>